<name>A0A2H3E5V4_ARMGA</name>
<dbReference type="OMA" id="DHLNVWC"/>
<dbReference type="InParanoid" id="A0A2H3E5V4"/>
<dbReference type="InterPro" id="IPR000477">
    <property type="entry name" value="RT_dom"/>
</dbReference>
<sequence>MYDWIRWMYRDMEYVVKVGKSCLDTFTSFIGVLAGDSLSPTLWNIYFSDFFIPEHPDDVVWEGVHPYSHVEHADDIALVSFSPEGLQHALDHLNVWCRKNFMSISVPKSHLWTSLALQSESIPLLIVADQALSYVTEYNFVGIRFDSVCPYMYDKHYKVKATQARLSKDAIFSRVENRVGSLPVKEGLVLYTAKVDPYLIAGCEIVLDIDMTVVEELCQVSLTFLRHLLGVHPKTGVCFLHAETGVMPLHFRRLILALRYLRYLGALLNDHLMALALRESIALREVGKPSWIGDLQRVLARLAPSVVLNHHDLSVPTISSLITNIEAVCLRSLNDEIEVMVKGAMLRLSMKRIPGVGGLHPRKNTLSRRSYLTVPIPAHRKALTRLLMSSHVLAVEVLRWSERYRLYIPHDWCLCRFCRVAVEDEQHALLVCATAPGLVCLRRKFFVDILRVCPQLLVAWNALGNDDRLACLLQLPAAEPLLAQFVHNVFEIFRSVPVYIPPLWLYTAASGGNM</sequence>
<proteinExistence type="predicted"/>
<dbReference type="EMBL" id="KZ293645">
    <property type="protein sequence ID" value="PBL01525.1"/>
    <property type="molecule type" value="Genomic_DNA"/>
</dbReference>
<dbReference type="Proteomes" id="UP000217790">
    <property type="component" value="Unassembled WGS sequence"/>
</dbReference>
<dbReference type="OrthoDB" id="3240817at2759"/>
<evidence type="ECO:0000259" key="1">
    <source>
        <dbReference type="Pfam" id="PF00078"/>
    </source>
</evidence>
<reference evidence="3" key="1">
    <citation type="journal article" date="2017" name="Nat. Ecol. Evol.">
        <title>Genome expansion and lineage-specific genetic innovations in the forest pathogenic fungi Armillaria.</title>
        <authorList>
            <person name="Sipos G."/>
            <person name="Prasanna A.N."/>
            <person name="Walter M.C."/>
            <person name="O'Connor E."/>
            <person name="Balint B."/>
            <person name="Krizsan K."/>
            <person name="Kiss B."/>
            <person name="Hess J."/>
            <person name="Varga T."/>
            <person name="Slot J."/>
            <person name="Riley R."/>
            <person name="Boka B."/>
            <person name="Rigling D."/>
            <person name="Barry K."/>
            <person name="Lee J."/>
            <person name="Mihaltcheva S."/>
            <person name="LaButti K."/>
            <person name="Lipzen A."/>
            <person name="Waldron R."/>
            <person name="Moloney N.M."/>
            <person name="Sperisen C."/>
            <person name="Kredics L."/>
            <person name="Vagvoelgyi C."/>
            <person name="Patrignani A."/>
            <person name="Fitzpatrick D."/>
            <person name="Nagy I."/>
            <person name="Doyle S."/>
            <person name="Anderson J.B."/>
            <person name="Grigoriev I.V."/>
            <person name="Gueldener U."/>
            <person name="Muensterkoetter M."/>
            <person name="Nagy L.G."/>
        </authorList>
    </citation>
    <scope>NUCLEOTIDE SEQUENCE [LARGE SCALE GENOMIC DNA]</scope>
    <source>
        <strain evidence="3">Ar21-2</strain>
    </source>
</reference>
<protein>
    <recommendedName>
        <fullName evidence="1">Reverse transcriptase domain-containing protein</fullName>
    </recommendedName>
</protein>
<keyword evidence="3" id="KW-1185">Reference proteome</keyword>
<gene>
    <name evidence="2" type="ORF">ARMGADRAFT_1107234</name>
</gene>
<dbReference type="AlphaFoldDB" id="A0A2H3E5V4"/>
<evidence type="ECO:0000313" key="3">
    <source>
        <dbReference type="Proteomes" id="UP000217790"/>
    </source>
</evidence>
<evidence type="ECO:0000313" key="2">
    <source>
        <dbReference type="EMBL" id="PBL01525.1"/>
    </source>
</evidence>
<feature type="domain" description="Reverse transcriptase" evidence="1">
    <location>
        <begin position="23"/>
        <end position="143"/>
    </location>
</feature>
<dbReference type="STRING" id="47427.A0A2H3E5V4"/>
<organism evidence="2 3">
    <name type="scientific">Armillaria gallica</name>
    <name type="common">Bulbous honey fungus</name>
    <name type="synonym">Armillaria bulbosa</name>
    <dbReference type="NCBI Taxonomy" id="47427"/>
    <lineage>
        <taxon>Eukaryota</taxon>
        <taxon>Fungi</taxon>
        <taxon>Dikarya</taxon>
        <taxon>Basidiomycota</taxon>
        <taxon>Agaricomycotina</taxon>
        <taxon>Agaricomycetes</taxon>
        <taxon>Agaricomycetidae</taxon>
        <taxon>Agaricales</taxon>
        <taxon>Marasmiineae</taxon>
        <taxon>Physalacriaceae</taxon>
        <taxon>Armillaria</taxon>
    </lineage>
</organism>
<dbReference type="Pfam" id="PF00078">
    <property type="entry name" value="RVT_1"/>
    <property type="match status" value="1"/>
</dbReference>
<accession>A0A2H3E5V4</accession>